<feature type="region of interest" description="Disordered" evidence="1">
    <location>
        <begin position="15"/>
        <end position="43"/>
    </location>
</feature>
<dbReference type="Proteomes" id="UP001552299">
    <property type="component" value="Unassembled WGS sequence"/>
</dbReference>
<sequence>MDALALLAISEVSPAMAEAPTSASHEESPAMAEARAWESHEGIQAREEARETVAILVWVNPGILGKEGVLALRCLQEEGERRGTVSNC</sequence>
<reference evidence="2 3" key="1">
    <citation type="journal article" date="2024" name="Plant Biotechnol. J.">
        <title>Dendrobium thyrsiflorum genome and its molecular insights into genes involved in important horticultural traits.</title>
        <authorList>
            <person name="Chen B."/>
            <person name="Wang J.Y."/>
            <person name="Zheng P.J."/>
            <person name="Li K.L."/>
            <person name="Liang Y.M."/>
            <person name="Chen X.F."/>
            <person name="Zhang C."/>
            <person name="Zhao X."/>
            <person name="He X."/>
            <person name="Zhang G.Q."/>
            <person name="Liu Z.J."/>
            <person name="Xu Q."/>
        </authorList>
    </citation>
    <scope>NUCLEOTIDE SEQUENCE [LARGE SCALE GENOMIC DNA]</scope>
    <source>
        <strain evidence="2">GZMU011</strain>
    </source>
</reference>
<gene>
    <name evidence="2" type="ORF">M5K25_020316</name>
</gene>
<organism evidence="2 3">
    <name type="scientific">Dendrobium thyrsiflorum</name>
    <name type="common">Pinecone-like raceme dendrobium</name>
    <name type="synonym">Orchid</name>
    <dbReference type="NCBI Taxonomy" id="117978"/>
    <lineage>
        <taxon>Eukaryota</taxon>
        <taxon>Viridiplantae</taxon>
        <taxon>Streptophyta</taxon>
        <taxon>Embryophyta</taxon>
        <taxon>Tracheophyta</taxon>
        <taxon>Spermatophyta</taxon>
        <taxon>Magnoliopsida</taxon>
        <taxon>Liliopsida</taxon>
        <taxon>Asparagales</taxon>
        <taxon>Orchidaceae</taxon>
        <taxon>Epidendroideae</taxon>
        <taxon>Malaxideae</taxon>
        <taxon>Dendrobiinae</taxon>
        <taxon>Dendrobium</taxon>
    </lineage>
</organism>
<protein>
    <submittedName>
        <fullName evidence="2">Uncharacterized protein</fullName>
    </submittedName>
</protein>
<keyword evidence="3" id="KW-1185">Reference proteome</keyword>
<evidence type="ECO:0000256" key="1">
    <source>
        <dbReference type="SAM" id="MobiDB-lite"/>
    </source>
</evidence>
<comment type="caution">
    <text evidence="2">The sequence shown here is derived from an EMBL/GenBank/DDBJ whole genome shotgun (WGS) entry which is preliminary data.</text>
</comment>
<accession>A0ABD0U9P8</accession>
<dbReference type="EMBL" id="JANQDX010000016">
    <property type="protein sequence ID" value="KAL0909444.1"/>
    <property type="molecule type" value="Genomic_DNA"/>
</dbReference>
<dbReference type="AlphaFoldDB" id="A0ABD0U9P8"/>
<evidence type="ECO:0000313" key="2">
    <source>
        <dbReference type="EMBL" id="KAL0909444.1"/>
    </source>
</evidence>
<name>A0ABD0U9P8_DENTH</name>
<evidence type="ECO:0000313" key="3">
    <source>
        <dbReference type="Proteomes" id="UP001552299"/>
    </source>
</evidence>
<proteinExistence type="predicted"/>